<dbReference type="EMBL" id="BARS01010959">
    <property type="protein sequence ID" value="GAF98762.1"/>
    <property type="molecule type" value="Genomic_DNA"/>
</dbReference>
<dbReference type="Gene3D" id="3.40.50.300">
    <property type="entry name" value="P-loop containing nucleotide triphosphate hydrolases"/>
    <property type="match status" value="1"/>
</dbReference>
<proteinExistence type="predicted"/>
<evidence type="ECO:0000259" key="5">
    <source>
        <dbReference type="Pfam" id="PF13361"/>
    </source>
</evidence>
<reference evidence="6" key="1">
    <citation type="journal article" date="2014" name="Front. Microbiol.">
        <title>High frequency of phylogenetically diverse reductive dehalogenase-homologous genes in deep subseafloor sedimentary metagenomes.</title>
        <authorList>
            <person name="Kawai M."/>
            <person name="Futagami T."/>
            <person name="Toyoda A."/>
            <person name="Takaki Y."/>
            <person name="Nishi S."/>
            <person name="Hori S."/>
            <person name="Arai W."/>
            <person name="Tsubouchi T."/>
            <person name="Morono Y."/>
            <person name="Uchiyama I."/>
            <person name="Ito T."/>
            <person name="Fujiyama A."/>
            <person name="Inagaki F."/>
            <person name="Takami H."/>
        </authorList>
    </citation>
    <scope>NUCLEOTIDE SEQUENCE</scope>
    <source>
        <strain evidence="6">Expedition CK06-06</strain>
    </source>
</reference>
<dbReference type="Gene3D" id="1.10.486.10">
    <property type="entry name" value="PCRA, domain 4"/>
    <property type="match status" value="1"/>
</dbReference>
<evidence type="ECO:0000313" key="6">
    <source>
        <dbReference type="EMBL" id="GAF98762.1"/>
    </source>
</evidence>
<keyword evidence="1" id="KW-0547">Nucleotide-binding</keyword>
<evidence type="ECO:0000256" key="3">
    <source>
        <dbReference type="ARBA" id="ARBA00022806"/>
    </source>
</evidence>
<dbReference type="InterPro" id="IPR027417">
    <property type="entry name" value="P-loop_NTPase"/>
</dbReference>
<comment type="caution">
    <text evidence="6">The sequence shown here is derived from an EMBL/GenBank/DDBJ whole genome shotgun (WGS) entry which is preliminary data.</text>
</comment>
<evidence type="ECO:0000256" key="4">
    <source>
        <dbReference type="ARBA" id="ARBA00022840"/>
    </source>
</evidence>
<feature type="non-terminal residue" evidence="6">
    <location>
        <position position="289"/>
    </location>
</feature>
<accession>X0UED3</accession>
<dbReference type="Pfam" id="PF13361">
    <property type="entry name" value="UvrD_C"/>
    <property type="match status" value="1"/>
</dbReference>
<feature type="domain" description="UvrD-like helicase C-terminal" evidence="5">
    <location>
        <begin position="227"/>
        <end position="260"/>
    </location>
</feature>
<dbReference type="GO" id="GO:0005524">
    <property type="term" value="F:ATP binding"/>
    <property type="evidence" value="ECO:0007669"/>
    <property type="project" value="UniProtKB-KW"/>
</dbReference>
<keyword evidence="3" id="KW-0347">Helicase</keyword>
<dbReference type="GO" id="GO:0004386">
    <property type="term" value="F:helicase activity"/>
    <property type="evidence" value="ECO:0007669"/>
    <property type="project" value="UniProtKB-KW"/>
</dbReference>
<gene>
    <name evidence="6" type="ORF">S01H1_20121</name>
</gene>
<keyword evidence="2" id="KW-0378">Hydrolase</keyword>
<evidence type="ECO:0000256" key="2">
    <source>
        <dbReference type="ARBA" id="ARBA00022801"/>
    </source>
</evidence>
<dbReference type="AlphaFoldDB" id="X0UED3"/>
<dbReference type="InterPro" id="IPR014017">
    <property type="entry name" value="DNA_helicase_UvrD-like_C"/>
</dbReference>
<sequence length="289" mass="32345">AAWAIRYIGRYPHRTVAILCPTHWQGSQVVGALKASAGDVPFDDLLRSTPRTREVARVLAAVCQYLRDPTNSSQLSRLYRALAQGGYLPASLVGERLRHQCTLVRSLRPDELLFPRGAAHLRESLPHAANVQQGDLMALEHFAELAGRWVRAAALPIDQLLLTLGQDLFREEMDLAICHTMATSLRATSQMHPEWRLRDFAEEIHQVARNRRRLGGFSLADVGYTTKEGHIAITTMHRAKGLEWDAVVLMSVDSLEFPDTCADAFRDEPYFMPGRAPAVEARKCLEQLA</sequence>
<evidence type="ECO:0000256" key="1">
    <source>
        <dbReference type="ARBA" id="ARBA00022741"/>
    </source>
</evidence>
<name>X0UED3_9ZZZZ</name>
<keyword evidence="4" id="KW-0067">ATP-binding</keyword>
<dbReference type="GO" id="GO:0016787">
    <property type="term" value="F:hydrolase activity"/>
    <property type="evidence" value="ECO:0007669"/>
    <property type="project" value="UniProtKB-KW"/>
</dbReference>
<protein>
    <recommendedName>
        <fullName evidence="5">UvrD-like helicase C-terminal domain-containing protein</fullName>
    </recommendedName>
</protein>
<dbReference type="SUPFAM" id="SSF52540">
    <property type="entry name" value="P-loop containing nucleoside triphosphate hydrolases"/>
    <property type="match status" value="1"/>
</dbReference>
<organism evidence="6">
    <name type="scientific">marine sediment metagenome</name>
    <dbReference type="NCBI Taxonomy" id="412755"/>
    <lineage>
        <taxon>unclassified sequences</taxon>
        <taxon>metagenomes</taxon>
        <taxon>ecological metagenomes</taxon>
    </lineage>
</organism>
<feature type="non-terminal residue" evidence="6">
    <location>
        <position position="1"/>
    </location>
</feature>